<dbReference type="PANTHER" id="PTHR13200">
    <property type="entry name" value="EEF1A LYSINE METHYLTRANSFERASE 1"/>
    <property type="match status" value="1"/>
</dbReference>
<proteinExistence type="predicted"/>
<keyword evidence="4 6" id="KW-0808">Transferase</keyword>
<dbReference type="EMBL" id="RBNI01026106">
    <property type="protein sequence ID" value="RUO95764.1"/>
    <property type="molecule type" value="Genomic_DNA"/>
</dbReference>
<evidence type="ECO:0000256" key="5">
    <source>
        <dbReference type="SAM" id="Coils"/>
    </source>
</evidence>
<evidence type="ECO:0000256" key="2">
    <source>
        <dbReference type="ARBA" id="ARBA00022490"/>
    </source>
</evidence>
<organism evidence="6 7">
    <name type="scientific">Jimgerdemannia flammicorona</name>
    <dbReference type="NCBI Taxonomy" id="994334"/>
    <lineage>
        <taxon>Eukaryota</taxon>
        <taxon>Fungi</taxon>
        <taxon>Fungi incertae sedis</taxon>
        <taxon>Mucoromycota</taxon>
        <taxon>Mucoromycotina</taxon>
        <taxon>Endogonomycetes</taxon>
        <taxon>Endogonales</taxon>
        <taxon>Endogonaceae</taxon>
        <taxon>Jimgerdemannia</taxon>
    </lineage>
</organism>
<dbReference type="InterPro" id="IPR002052">
    <property type="entry name" value="DNA_methylase_N6_adenine_CS"/>
</dbReference>
<dbReference type="OrthoDB" id="206354at2759"/>
<evidence type="ECO:0000256" key="1">
    <source>
        <dbReference type="ARBA" id="ARBA00004496"/>
    </source>
</evidence>
<evidence type="ECO:0000313" key="7">
    <source>
        <dbReference type="Proteomes" id="UP000268093"/>
    </source>
</evidence>
<reference evidence="6 7" key="1">
    <citation type="journal article" date="2018" name="New Phytol.">
        <title>Phylogenomics of Endogonaceae and evolution of mycorrhizas within Mucoromycota.</title>
        <authorList>
            <person name="Chang Y."/>
            <person name="Desiro A."/>
            <person name="Na H."/>
            <person name="Sandor L."/>
            <person name="Lipzen A."/>
            <person name="Clum A."/>
            <person name="Barry K."/>
            <person name="Grigoriev I.V."/>
            <person name="Martin F.M."/>
            <person name="Stajich J.E."/>
            <person name="Smith M.E."/>
            <person name="Bonito G."/>
            <person name="Spatafora J.W."/>
        </authorList>
    </citation>
    <scope>NUCLEOTIDE SEQUENCE [LARGE SCALE GENOMIC DNA]</scope>
    <source>
        <strain evidence="6 7">GMNB39</strain>
    </source>
</reference>
<evidence type="ECO:0000313" key="6">
    <source>
        <dbReference type="EMBL" id="RUO95764.1"/>
    </source>
</evidence>
<keyword evidence="7" id="KW-1185">Reference proteome</keyword>
<dbReference type="PANTHER" id="PTHR13200:SF0">
    <property type="entry name" value="EEF1A LYSINE METHYLTRANSFERASE 1"/>
    <property type="match status" value="1"/>
</dbReference>
<comment type="caution">
    <text evidence="6">The sequence shown here is derived from an EMBL/GenBank/DDBJ whole genome shotgun (WGS) entry which is preliminary data.</text>
</comment>
<accession>A0A432ZZ64</accession>
<dbReference type="InterPro" id="IPR019369">
    <property type="entry name" value="Efm5/EEF1AKMT1"/>
</dbReference>
<comment type="subcellular location">
    <subcellularLocation>
        <location evidence="1">Cytoplasm</location>
    </subcellularLocation>
</comment>
<evidence type="ECO:0000256" key="4">
    <source>
        <dbReference type="ARBA" id="ARBA00022679"/>
    </source>
</evidence>
<dbReference type="GO" id="GO:0005737">
    <property type="term" value="C:cytoplasm"/>
    <property type="evidence" value="ECO:0007669"/>
    <property type="project" value="UniProtKB-SubCell"/>
</dbReference>
<dbReference type="Proteomes" id="UP000268093">
    <property type="component" value="Unassembled WGS sequence"/>
</dbReference>
<gene>
    <name evidence="6" type="ORF">BC936DRAFT_143277</name>
</gene>
<keyword evidence="2" id="KW-0963">Cytoplasm</keyword>
<dbReference type="PROSITE" id="PS00092">
    <property type="entry name" value="N6_MTASE"/>
    <property type="match status" value="1"/>
</dbReference>
<keyword evidence="3 6" id="KW-0489">Methyltransferase</keyword>
<sequence length="190" mass="21820">MSTLDDDDDDDIPQLSTHALAALQQFMSEQQEQEERFERLKQKAEDRFEEGEKAEVEEEIVSMDLFKEDWQYDDDTSLKLAQEVMNNTRGRVACISAPTAFVKLKSLKPPNARELFLFEYDARFDVYGDRFVRYDFNHPLDFARATELAASMDFVVVDPPFLSEECATKTLSTVRFLAKEGCKVLMCTGG</sequence>
<evidence type="ECO:0000256" key="3">
    <source>
        <dbReference type="ARBA" id="ARBA00022603"/>
    </source>
</evidence>
<dbReference type="Pfam" id="PF10237">
    <property type="entry name" value="N6-adenineMlase"/>
    <property type="match status" value="1"/>
</dbReference>
<dbReference type="GO" id="GO:0016279">
    <property type="term" value="F:protein-lysine N-methyltransferase activity"/>
    <property type="evidence" value="ECO:0007669"/>
    <property type="project" value="InterPro"/>
</dbReference>
<name>A0A432ZZ64_9FUNG</name>
<dbReference type="AlphaFoldDB" id="A0A432ZZ64"/>
<keyword evidence="5" id="KW-0175">Coiled coil</keyword>
<dbReference type="InterPro" id="IPR041370">
    <property type="entry name" value="Mlase_EEF1AKMT1/ZCCHC4"/>
</dbReference>
<dbReference type="GO" id="GO:0032259">
    <property type="term" value="P:methylation"/>
    <property type="evidence" value="ECO:0007669"/>
    <property type="project" value="UniProtKB-KW"/>
</dbReference>
<feature type="coiled-coil region" evidence="5">
    <location>
        <begin position="23"/>
        <end position="54"/>
    </location>
</feature>
<dbReference type="GO" id="GO:0003676">
    <property type="term" value="F:nucleic acid binding"/>
    <property type="evidence" value="ECO:0007669"/>
    <property type="project" value="InterPro"/>
</dbReference>
<protein>
    <submittedName>
        <fullName evidence="6">N6-adenine-specific DNA methyltransferase 2</fullName>
    </submittedName>
</protein>